<comment type="caution">
    <text evidence="5">The sequence shown here is derived from an EMBL/GenBank/DDBJ whole genome shotgun (WGS) entry which is preliminary data.</text>
</comment>
<dbReference type="AlphaFoldDB" id="A0A418WWC8"/>
<feature type="signal peptide" evidence="3">
    <location>
        <begin position="1"/>
        <end position="29"/>
    </location>
</feature>
<protein>
    <submittedName>
        <fullName evidence="5">Branched-chain amino acid ABC transporter substrate-binding protein</fullName>
    </submittedName>
</protein>
<dbReference type="InterPro" id="IPR006311">
    <property type="entry name" value="TAT_signal"/>
</dbReference>
<evidence type="ECO:0000256" key="3">
    <source>
        <dbReference type="SAM" id="SignalP"/>
    </source>
</evidence>
<evidence type="ECO:0000313" key="6">
    <source>
        <dbReference type="Proteomes" id="UP000285190"/>
    </source>
</evidence>
<name>A0A418WWC8_9BURK</name>
<organism evidence="5 6">
    <name type="scientific">Noviherbaspirillum cavernae</name>
    <dbReference type="NCBI Taxonomy" id="2320862"/>
    <lineage>
        <taxon>Bacteria</taxon>
        <taxon>Pseudomonadati</taxon>
        <taxon>Pseudomonadota</taxon>
        <taxon>Betaproteobacteria</taxon>
        <taxon>Burkholderiales</taxon>
        <taxon>Oxalobacteraceae</taxon>
        <taxon>Noviherbaspirillum</taxon>
    </lineage>
</organism>
<dbReference type="InterPro" id="IPR028081">
    <property type="entry name" value="Leu-bd"/>
</dbReference>
<dbReference type="Proteomes" id="UP000285190">
    <property type="component" value="Unassembled WGS sequence"/>
</dbReference>
<keyword evidence="6" id="KW-1185">Reference proteome</keyword>
<dbReference type="Gene3D" id="3.40.50.2300">
    <property type="match status" value="2"/>
</dbReference>
<evidence type="ECO:0000256" key="2">
    <source>
        <dbReference type="ARBA" id="ARBA00022729"/>
    </source>
</evidence>
<dbReference type="InterPro" id="IPR028082">
    <property type="entry name" value="Peripla_BP_I"/>
</dbReference>
<proteinExistence type="inferred from homology"/>
<dbReference type="RefSeq" id="WP_119743085.1">
    <property type="nucleotide sequence ID" value="NZ_QYUN01000003.1"/>
</dbReference>
<accession>A0A418WWC8</accession>
<feature type="domain" description="Leucine-binding protein" evidence="4">
    <location>
        <begin position="34"/>
        <end position="373"/>
    </location>
</feature>
<gene>
    <name evidence="5" type="ORF">D3870_21535</name>
</gene>
<comment type="similarity">
    <text evidence="1">Belongs to the leucine-binding protein family.</text>
</comment>
<reference evidence="5 6" key="1">
    <citation type="submission" date="2018-09" db="EMBL/GenBank/DDBJ databases">
        <authorList>
            <person name="Zhu H."/>
        </authorList>
    </citation>
    <scope>NUCLEOTIDE SEQUENCE [LARGE SCALE GENOMIC DNA]</scope>
    <source>
        <strain evidence="5 6">K2R10-39</strain>
    </source>
</reference>
<dbReference type="SUPFAM" id="SSF53822">
    <property type="entry name" value="Periplasmic binding protein-like I"/>
    <property type="match status" value="1"/>
</dbReference>
<dbReference type="InterPro" id="IPR051010">
    <property type="entry name" value="BCAA_transport"/>
</dbReference>
<sequence>MAKQISRRTILKAAAASAVVGAVPIRSWAAESAKIGVILPTSGVFAFPGQQSRKGIEYAALVNKERNGPNMEFIFADTESKPENGRVAAEKLIRQGCTALIGAWDTGATISAAQAVETAKVPLLINIGSAPQITEQGFTQIFRNFASVSSMIASAVTRIHELVTTQKVMPKSAVVLYVNDTFGQSALASLDAIWEKAKVPIKIVDKIGYDVRAKDLSVEVAKAKATGAELVLPITRTNDAIMIVREMVKQKYNPMAIIGPGSPGPYERAFTDALGKFGDDYMICVPWWNPRNPRAKVIAERYEKMEKGNRFELNVGFSFEAVEVMADAVKRAKSNDPAAIHAALKTTNIEDHIMYGGPIRFDEKGQNPNIGVALLQNRDGVPTVVGPQQITMAAPAFPMRPFAGR</sequence>
<dbReference type="CDD" id="cd06340">
    <property type="entry name" value="PBP1_ABC_ligand_binding-like"/>
    <property type="match status" value="1"/>
</dbReference>
<evidence type="ECO:0000259" key="4">
    <source>
        <dbReference type="Pfam" id="PF13458"/>
    </source>
</evidence>
<dbReference type="PROSITE" id="PS51318">
    <property type="entry name" value="TAT"/>
    <property type="match status" value="1"/>
</dbReference>
<feature type="chain" id="PRO_5019577337" evidence="3">
    <location>
        <begin position="30"/>
        <end position="405"/>
    </location>
</feature>
<dbReference type="EMBL" id="QYUN01000003">
    <property type="protein sequence ID" value="RJF96948.1"/>
    <property type="molecule type" value="Genomic_DNA"/>
</dbReference>
<dbReference type="Pfam" id="PF13458">
    <property type="entry name" value="Peripla_BP_6"/>
    <property type="match status" value="1"/>
</dbReference>
<evidence type="ECO:0000313" key="5">
    <source>
        <dbReference type="EMBL" id="RJF96948.1"/>
    </source>
</evidence>
<dbReference type="PANTHER" id="PTHR30483">
    <property type="entry name" value="LEUCINE-SPECIFIC-BINDING PROTEIN"/>
    <property type="match status" value="1"/>
</dbReference>
<keyword evidence="2 3" id="KW-0732">Signal</keyword>
<dbReference type="OrthoDB" id="7337537at2"/>
<evidence type="ECO:0000256" key="1">
    <source>
        <dbReference type="ARBA" id="ARBA00010062"/>
    </source>
</evidence>